<dbReference type="GO" id="GO:0003677">
    <property type="term" value="F:DNA binding"/>
    <property type="evidence" value="ECO:0007669"/>
    <property type="project" value="UniProtKB-KW"/>
</dbReference>
<evidence type="ECO:0000259" key="2">
    <source>
        <dbReference type="Pfam" id="PF11774"/>
    </source>
</evidence>
<evidence type="ECO:0000313" key="4">
    <source>
        <dbReference type="EMBL" id="SJM62502.1"/>
    </source>
</evidence>
<dbReference type="InterPro" id="IPR036625">
    <property type="entry name" value="E3-bd_dom_sf"/>
</dbReference>
<keyword evidence="1" id="KW-0238">DNA-binding</keyword>
<proteinExistence type="predicted"/>
<feature type="domain" description="Lsr2 DNA-binding" evidence="3">
    <location>
        <begin position="64"/>
        <end position="95"/>
    </location>
</feature>
<evidence type="ECO:0000256" key="1">
    <source>
        <dbReference type="ARBA" id="ARBA00023125"/>
    </source>
</evidence>
<reference evidence="4 5" key="1">
    <citation type="submission" date="2017-02" db="EMBL/GenBank/DDBJ databases">
        <authorList>
            <person name="Peterson S.W."/>
        </authorList>
    </citation>
    <scope>NUCLEOTIDE SEQUENCE [LARGE SCALE GENOMIC DNA]</scope>
    <source>
        <strain evidence="4 5">B Ar 00.02</strain>
    </source>
</reference>
<evidence type="ECO:0000313" key="5">
    <source>
        <dbReference type="Proteomes" id="UP000195913"/>
    </source>
</evidence>
<organism evidence="4 5">
    <name type="scientific">Arthrobacter rhombi</name>
    <dbReference type="NCBI Taxonomy" id="71253"/>
    <lineage>
        <taxon>Bacteria</taxon>
        <taxon>Bacillati</taxon>
        <taxon>Actinomycetota</taxon>
        <taxon>Actinomycetes</taxon>
        <taxon>Micrococcales</taxon>
        <taxon>Micrococcaceae</taxon>
        <taxon>Arthrobacter</taxon>
    </lineage>
</organism>
<name>A0A1R4G3E0_9MICC</name>
<sequence>MARKVEITLIDDLDGSTANETVHFGLDGSHYEIDLGDANASTLREALAPFIARARRSIAYSASEAPAIRAWAAENGFKVSERGRLHSEVIDAYREVHPES</sequence>
<keyword evidence="5" id="KW-1185">Reference proteome</keyword>
<dbReference type="Pfam" id="PF11774">
    <property type="entry name" value="Lsr2"/>
    <property type="match status" value="1"/>
</dbReference>
<gene>
    <name evidence="4" type="ORF">FM101_07365</name>
</gene>
<dbReference type="Gene3D" id="4.10.320.10">
    <property type="entry name" value="E3-binding domain"/>
    <property type="match status" value="1"/>
</dbReference>
<feature type="domain" description="Lsr2 dimerization" evidence="2">
    <location>
        <begin position="1"/>
        <end position="56"/>
    </location>
</feature>
<dbReference type="InterPro" id="IPR055370">
    <property type="entry name" value="Lsr2_DNA-bd"/>
</dbReference>
<protein>
    <submittedName>
        <fullName evidence="4">Histone protein Lsr2</fullName>
    </submittedName>
</protein>
<evidence type="ECO:0000259" key="3">
    <source>
        <dbReference type="Pfam" id="PF23359"/>
    </source>
</evidence>
<dbReference type="Proteomes" id="UP000195913">
    <property type="component" value="Unassembled WGS sequence"/>
</dbReference>
<dbReference type="RefSeq" id="WP_086997634.1">
    <property type="nucleotide sequence ID" value="NZ_FUHW01000026.1"/>
</dbReference>
<dbReference type="EMBL" id="FUHW01000026">
    <property type="protein sequence ID" value="SJM62502.1"/>
    <property type="molecule type" value="Genomic_DNA"/>
</dbReference>
<dbReference type="AlphaFoldDB" id="A0A1R4G3E0"/>
<dbReference type="GO" id="GO:0016746">
    <property type="term" value="F:acyltransferase activity"/>
    <property type="evidence" value="ECO:0007669"/>
    <property type="project" value="InterPro"/>
</dbReference>
<dbReference type="Pfam" id="PF23359">
    <property type="entry name" value="Lsr2_DNA-bd"/>
    <property type="match status" value="1"/>
</dbReference>
<accession>A0A1R4G3E0</accession>
<dbReference type="InterPro" id="IPR042261">
    <property type="entry name" value="Lsr2-like_dimerization"/>
</dbReference>
<dbReference type="InterPro" id="IPR024412">
    <property type="entry name" value="Lsr2_dim_dom"/>
</dbReference>
<dbReference type="Gene3D" id="3.30.60.230">
    <property type="entry name" value="Lsr2, dimerization domain"/>
    <property type="match status" value="1"/>
</dbReference>